<name>A0AAW7M5J0_9MICO</name>
<evidence type="ECO:0000256" key="1">
    <source>
        <dbReference type="ARBA" id="ARBA00004141"/>
    </source>
</evidence>
<evidence type="ECO:0000313" key="9">
    <source>
        <dbReference type="Proteomes" id="UP001172737"/>
    </source>
</evidence>
<accession>A0AAW7M5J0</accession>
<dbReference type="PANTHER" id="PTHR37422">
    <property type="entry name" value="TEICHURONIC ACID BIOSYNTHESIS PROTEIN TUAE"/>
    <property type="match status" value="1"/>
</dbReference>
<dbReference type="EMBL" id="JAUHPX010000004">
    <property type="protein sequence ID" value="MDN4488228.1"/>
    <property type="molecule type" value="Genomic_DNA"/>
</dbReference>
<organism evidence="8 9">
    <name type="scientific">Demequina lignilytica</name>
    <dbReference type="NCBI Taxonomy" id="3051663"/>
    <lineage>
        <taxon>Bacteria</taxon>
        <taxon>Bacillati</taxon>
        <taxon>Actinomycetota</taxon>
        <taxon>Actinomycetes</taxon>
        <taxon>Micrococcales</taxon>
        <taxon>Demequinaceae</taxon>
        <taxon>Demequina</taxon>
    </lineage>
</organism>
<evidence type="ECO:0000256" key="6">
    <source>
        <dbReference type="SAM" id="Phobius"/>
    </source>
</evidence>
<protein>
    <recommendedName>
        <fullName evidence="7">O-antigen ligase-related domain-containing protein</fullName>
    </recommendedName>
</protein>
<dbReference type="InterPro" id="IPR007016">
    <property type="entry name" value="O-antigen_ligase-rel_domated"/>
</dbReference>
<evidence type="ECO:0000313" key="8">
    <source>
        <dbReference type="EMBL" id="MDN4488228.1"/>
    </source>
</evidence>
<keyword evidence="2 6" id="KW-0812">Transmembrane</keyword>
<feature type="transmembrane region" description="Helical" evidence="6">
    <location>
        <begin position="179"/>
        <end position="198"/>
    </location>
</feature>
<feature type="transmembrane region" description="Helical" evidence="6">
    <location>
        <begin position="111"/>
        <end position="132"/>
    </location>
</feature>
<evidence type="ECO:0000256" key="5">
    <source>
        <dbReference type="SAM" id="MobiDB-lite"/>
    </source>
</evidence>
<evidence type="ECO:0000259" key="7">
    <source>
        <dbReference type="Pfam" id="PF04932"/>
    </source>
</evidence>
<feature type="region of interest" description="Disordered" evidence="5">
    <location>
        <begin position="485"/>
        <end position="527"/>
    </location>
</feature>
<reference evidence="8" key="1">
    <citation type="submission" date="2023-06" db="EMBL/GenBank/DDBJ databases">
        <title>Sysu t00039.</title>
        <authorList>
            <person name="Gao L."/>
            <person name="Fang B.-Z."/>
            <person name="Li W.-J."/>
        </authorList>
    </citation>
    <scope>NUCLEOTIDE SEQUENCE</scope>
    <source>
        <strain evidence="8">SYSU T00039</strain>
    </source>
</reference>
<feature type="transmembrane region" description="Helical" evidence="6">
    <location>
        <begin position="415"/>
        <end position="435"/>
    </location>
</feature>
<dbReference type="RefSeq" id="WP_301118665.1">
    <property type="nucleotide sequence ID" value="NZ_JAUHPX010000004.1"/>
</dbReference>
<feature type="transmembrane region" description="Helical" evidence="6">
    <location>
        <begin position="275"/>
        <end position="297"/>
    </location>
</feature>
<keyword evidence="4 6" id="KW-0472">Membrane</keyword>
<comment type="subcellular location">
    <subcellularLocation>
        <location evidence="1">Membrane</location>
        <topology evidence="1">Multi-pass membrane protein</topology>
    </subcellularLocation>
</comment>
<evidence type="ECO:0000256" key="2">
    <source>
        <dbReference type="ARBA" id="ARBA00022692"/>
    </source>
</evidence>
<feature type="transmembrane region" description="Helical" evidence="6">
    <location>
        <begin position="138"/>
        <end position="158"/>
    </location>
</feature>
<feature type="compositionally biased region" description="Basic residues" evidence="5">
    <location>
        <begin position="518"/>
        <end position="527"/>
    </location>
</feature>
<feature type="transmembrane region" description="Helical" evidence="6">
    <location>
        <begin position="251"/>
        <end position="268"/>
    </location>
</feature>
<feature type="transmembrane region" description="Helical" evidence="6">
    <location>
        <begin position="78"/>
        <end position="99"/>
    </location>
</feature>
<dbReference type="InterPro" id="IPR051533">
    <property type="entry name" value="WaaL-like"/>
</dbReference>
<dbReference type="PANTHER" id="PTHR37422:SF13">
    <property type="entry name" value="LIPOPOLYSACCHARIDE BIOSYNTHESIS PROTEIN PA4999-RELATED"/>
    <property type="match status" value="1"/>
</dbReference>
<evidence type="ECO:0000256" key="3">
    <source>
        <dbReference type="ARBA" id="ARBA00022989"/>
    </source>
</evidence>
<evidence type="ECO:0000256" key="4">
    <source>
        <dbReference type="ARBA" id="ARBA00023136"/>
    </source>
</evidence>
<feature type="transmembrane region" description="Helical" evidence="6">
    <location>
        <begin position="381"/>
        <end position="403"/>
    </location>
</feature>
<feature type="domain" description="O-antigen ligase-related" evidence="7">
    <location>
        <begin position="237"/>
        <end position="394"/>
    </location>
</feature>
<keyword evidence="9" id="KW-1185">Reference proteome</keyword>
<sequence>MMERTATAPGQLPPRLRERAQSRWARGWTEPAGDDARAGSGAARAARADWPAMLIVLGLLVPVAFGRWGSYISPANGLVYLSDLLVVGGIAAAVLESLIRRGRGERRARAHVPMLLVAVLAVCVMGLARGTLDAPELVIRDLVPILYLGLVPAGAWAVRKLGAPRAFLWVRRALAVHTTWLLGALAGVLPTIAMPFVGIPVFSLRNDFDMLLCGAAIAAFALDRRARPWLRVAMIGASVTALALAGSRAGLISAVVLLVVVVAVIRPLKGSPYAPLAIGVALIGVVPLIASIAAILASPPTWAAALNRLIPNDSDAYASALNTWDARLEAWGLLIEHAQLTTTRWLFGSGFGSSPVIDSGAIAHLSGDPSVRAAHSFVVTWLAYVGVVGTAVLLGVLVTLFVLGIRNARRPSAPVALGLGLMTGLTLAAVAGVILESPFGYQTFVVGASLALLRPEHLPGPSGLGDEPPATWSLRPEGLSRWRIGPASVEPHAAPDEEAPTEAAPTPAPVAAPAPAPRRPRRGGTAP</sequence>
<feature type="transmembrane region" description="Helical" evidence="6">
    <location>
        <begin position="52"/>
        <end position="72"/>
    </location>
</feature>
<dbReference type="Proteomes" id="UP001172737">
    <property type="component" value="Unassembled WGS sequence"/>
</dbReference>
<feature type="compositionally biased region" description="Pro residues" evidence="5">
    <location>
        <begin position="506"/>
        <end position="517"/>
    </location>
</feature>
<dbReference type="Pfam" id="PF04932">
    <property type="entry name" value="Wzy_C"/>
    <property type="match status" value="1"/>
</dbReference>
<comment type="caution">
    <text evidence="8">The sequence shown here is derived from an EMBL/GenBank/DDBJ whole genome shotgun (WGS) entry which is preliminary data.</text>
</comment>
<proteinExistence type="predicted"/>
<gene>
    <name evidence="8" type="ORF">QQX10_08615</name>
</gene>
<keyword evidence="3 6" id="KW-1133">Transmembrane helix</keyword>
<dbReference type="GO" id="GO:0016020">
    <property type="term" value="C:membrane"/>
    <property type="evidence" value="ECO:0007669"/>
    <property type="project" value="UniProtKB-SubCell"/>
</dbReference>
<dbReference type="AlphaFoldDB" id="A0AAW7M5J0"/>